<organism evidence="1 2">
    <name type="scientific">Stenotrophomonas tumulicola</name>
    <dbReference type="NCBI Taxonomy" id="1685415"/>
    <lineage>
        <taxon>Bacteria</taxon>
        <taxon>Pseudomonadati</taxon>
        <taxon>Pseudomonadota</taxon>
        <taxon>Gammaproteobacteria</taxon>
        <taxon>Lysobacterales</taxon>
        <taxon>Lysobacteraceae</taxon>
        <taxon>Stenotrophomonas</taxon>
    </lineage>
</organism>
<name>A0A7W3IGY2_9GAMM</name>
<reference evidence="1 2" key="1">
    <citation type="submission" date="2020-08" db="EMBL/GenBank/DDBJ databases">
        <title>Stenotrophomonas tumulicola JCM 30961.</title>
        <authorList>
            <person name="Deng Y."/>
        </authorList>
    </citation>
    <scope>NUCLEOTIDE SEQUENCE [LARGE SCALE GENOMIC DNA]</scope>
    <source>
        <strain evidence="1 2">JCM 30961</strain>
    </source>
</reference>
<accession>A0A7W3IGY2</accession>
<evidence type="ECO:0000313" key="2">
    <source>
        <dbReference type="Proteomes" id="UP000547058"/>
    </source>
</evidence>
<keyword evidence="2" id="KW-1185">Reference proteome</keyword>
<evidence type="ECO:0000313" key="1">
    <source>
        <dbReference type="EMBL" id="MBA8680661.1"/>
    </source>
</evidence>
<proteinExistence type="predicted"/>
<dbReference type="AlphaFoldDB" id="A0A7W3IGY2"/>
<dbReference type="Proteomes" id="UP000547058">
    <property type="component" value="Unassembled WGS sequence"/>
</dbReference>
<dbReference type="EMBL" id="JACGXS010000001">
    <property type="protein sequence ID" value="MBA8680661.1"/>
    <property type="molecule type" value="Genomic_DNA"/>
</dbReference>
<dbReference type="Pfam" id="PF11218">
    <property type="entry name" value="DUF3011"/>
    <property type="match status" value="1"/>
</dbReference>
<sequence length="256" mass="28058">MVASEHEHRAGWSLKKLLAGTGTSLGGLLLWVALLPSAAAQERDAYAGTVVRCQSHDLGWVHCDMDVSQGVDLVRQFSDNACVRGSEWGTDRSGVWVTLGCRAEFRSRAAAHAAPATDASKRLVRRVVRCESSGRPQNCPVRLDGAPVRLLRQNSRLPCREGHSWGYRRNEIWTTRGCQGDFEVGAEDGGGFVDVPRRLTCESKDRRKRFCGASISVGAKLVKQLSGSPCEQGRSWGWDSKGVWVDNGCRAEFSVN</sequence>
<gene>
    <name evidence="1" type="ORF">H4O11_02430</name>
</gene>
<dbReference type="InterPro" id="IPR021381">
    <property type="entry name" value="DUF3011"/>
</dbReference>
<comment type="caution">
    <text evidence="1">The sequence shown here is derived from an EMBL/GenBank/DDBJ whole genome shotgun (WGS) entry which is preliminary data.</text>
</comment>
<protein>
    <submittedName>
        <fullName evidence="1">DUF3011 domain-containing protein</fullName>
    </submittedName>
</protein>